<keyword evidence="1" id="KW-0732">Signal</keyword>
<evidence type="ECO:0000256" key="1">
    <source>
        <dbReference type="SAM" id="SignalP"/>
    </source>
</evidence>
<dbReference type="EMBL" id="SMAN01000039">
    <property type="protein sequence ID" value="TCT14850.1"/>
    <property type="molecule type" value="Genomic_DNA"/>
</dbReference>
<evidence type="ECO:0000313" key="2">
    <source>
        <dbReference type="EMBL" id="TCT14850.1"/>
    </source>
</evidence>
<evidence type="ECO:0008006" key="4">
    <source>
        <dbReference type="Google" id="ProtNLM"/>
    </source>
</evidence>
<dbReference type="AlphaFoldDB" id="A0A4R3MNC8"/>
<dbReference type="Proteomes" id="UP000294650">
    <property type="component" value="Unassembled WGS sequence"/>
</dbReference>
<comment type="caution">
    <text evidence="2">The sequence shown here is derived from an EMBL/GenBank/DDBJ whole genome shotgun (WGS) entry which is preliminary data.</text>
</comment>
<sequence length="60" mass="6055">MKKKFLATTLLIGGLFAFSFSGLSLFAADEGNVGGINSISDIAADEGNVGGIYSIGIGDL</sequence>
<feature type="chain" id="PRO_5038754180" description="Secreted protein" evidence="1">
    <location>
        <begin position="28"/>
        <end position="60"/>
    </location>
</feature>
<proteinExistence type="predicted"/>
<protein>
    <recommendedName>
        <fullName evidence="4">Secreted protein</fullName>
    </recommendedName>
</protein>
<accession>A0A4R3MNC8</accession>
<gene>
    <name evidence="2" type="ORF">EDD68_1392</name>
</gene>
<reference evidence="2 3" key="1">
    <citation type="submission" date="2019-03" db="EMBL/GenBank/DDBJ databases">
        <title>Genomic Encyclopedia of Type Strains, Phase IV (KMG-IV): sequencing the most valuable type-strain genomes for metagenomic binning, comparative biology and taxonomic classification.</title>
        <authorList>
            <person name="Goeker M."/>
        </authorList>
    </citation>
    <scope>NUCLEOTIDE SEQUENCE [LARGE SCALE GENOMIC DNA]</scope>
    <source>
        <strain evidence="2 3">DSM 25894</strain>
    </source>
</reference>
<name>A0A4R3MNC8_9BACI</name>
<evidence type="ECO:0000313" key="3">
    <source>
        <dbReference type="Proteomes" id="UP000294650"/>
    </source>
</evidence>
<feature type="signal peptide" evidence="1">
    <location>
        <begin position="1"/>
        <end position="27"/>
    </location>
</feature>
<keyword evidence="3" id="KW-1185">Reference proteome</keyword>
<dbReference type="RefSeq" id="WP_132373297.1">
    <property type="nucleotide sequence ID" value="NZ_SMAN01000039.1"/>
</dbReference>
<organism evidence="2 3">
    <name type="scientific">Melghiribacillus thermohalophilus</name>
    <dbReference type="NCBI Taxonomy" id="1324956"/>
    <lineage>
        <taxon>Bacteria</taxon>
        <taxon>Bacillati</taxon>
        <taxon>Bacillota</taxon>
        <taxon>Bacilli</taxon>
        <taxon>Bacillales</taxon>
        <taxon>Bacillaceae</taxon>
        <taxon>Melghiribacillus</taxon>
    </lineage>
</organism>